<reference evidence="1 2" key="1">
    <citation type="submission" date="2024-01" db="EMBL/GenBank/DDBJ databases">
        <title>The complete chloroplast genome sequence of Lithospermum erythrorhizon: insights into the phylogenetic relationship among Boraginaceae species and the maternal lineages of purple gromwells.</title>
        <authorList>
            <person name="Okada T."/>
            <person name="Watanabe K."/>
        </authorList>
    </citation>
    <scope>NUCLEOTIDE SEQUENCE [LARGE SCALE GENOMIC DNA]</scope>
</reference>
<keyword evidence="2" id="KW-1185">Reference proteome</keyword>
<dbReference type="AlphaFoldDB" id="A0AAV3RRQ7"/>
<gene>
    <name evidence="1" type="ORF">LIER_31686</name>
</gene>
<protein>
    <submittedName>
        <fullName evidence="1">Uncharacterized protein</fullName>
    </submittedName>
</protein>
<name>A0AAV3RRQ7_LITER</name>
<evidence type="ECO:0000313" key="2">
    <source>
        <dbReference type="Proteomes" id="UP001454036"/>
    </source>
</evidence>
<organism evidence="1 2">
    <name type="scientific">Lithospermum erythrorhizon</name>
    <name type="common">Purple gromwell</name>
    <name type="synonym">Lithospermum officinale var. erythrorhizon</name>
    <dbReference type="NCBI Taxonomy" id="34254"/>
    <lineage>
        <taxon>Eukaryota</taxon>
        <taxon>Viridiplantae</taxon>
        <taxon>Streptophyta</taxon>
        <taxon>Embryophyta</taxon>
        <taxon>Tracheophyta</taxon>
        <taxon>Spermatophyta</taxon>
        <taxon>Magnoliopsida</taxon>
        <taxon>eudicotyledons</taxon>
        <taxon>Gunneridae</taxon>
        <taxon>Pentapetalae</taxon>
        <taxon>asterids</taxon>
        <taxon>lamiids</taxon>
        <taxon>Boraginales</taxon>
        <taxon>Boraginaceae</taxon>
        <taxon>Boraginoideae</taxon>
        <taxon>Lithospermeae</taxon>
        <taxon>Lithospermum</taxon>
    </lineage>
</organism>
<sequence length="124" mass="14802">MKLQQKCMQDDATRKSLAIRKGKRDGKMVENKVKEEDTWKIVEERRECDVQWCNDNGQALLEDINGQWEESSFSWKFDDVEQMPYWCTSWCPLWDVECMADLYNDVVWEDDIWDLKATKNVPSP</sequence>
<evidence type="ECO:0000313" key="1">
    <source>
        <dbReference type="EMBL" id="GAA0184398.1"/>
    </source>
</evidence>
<proteinExistence type="predicted"/>
<accession>A0AAV3RRQ7</accession>
<comment type="caution">
    <text evidence="1">The sequence shown here is derived from an EMBL/GenBank/DDBJ whole genome shotgun (WGS) entry which is preliminary data.</text>
</comment>
<dbReference type="Proteomes" id="UP001454036">
    <property type="component" value="Unassembled WGS sequence"/>
</dbReference>
<dbReference type="EMBL" id="BAABME010011863">
    <property type="protein sequence ID" value="GAA0184398.1"/>
    <property type="molecule type" value="Genomic_DNA"/>
</dbReference>